<evidence type="ECO:0000256" key="1">
    <source>
        <dbReference type="SAM" id="Coils"/>
    </source>
</evidence>
<proteinExistence type="predicted"/>
<organism evidence="2">
    <name type="scientific">Rhizochromulina marina</name>
    <dbReference type="NCBI Taxonomy" id="1034831"/>
    <lineage>
        <taxon>Eukaryota</taxon>
        <taxon>Sar</taxon>
        <taxon>Stramenopiles</taxon>
        <taxon>Ochrophyta</taxon>
        <taxon>Dictyochophyceae</taxon>
        <taxon>Rhizochromulinales</taxon>
        <taxon>Rhizochromulina</taxon>
    </lineage>
</organism>
<dbReference type="AlphaFoldDB" id="A0A7S2RPB8"/>
<evidence type="ECO:0000313" key="2">
    <source>
        <dbReference type="EMBL" id="CAD9676871.1"/>
    </source>
</evidence>
<reference evidence="2" key="1">
    <citation type="submission" date="2021-01" db="EMBL/GenBank/DDBJ databases">
        <authorList>
            <person name="Corre E."/>
            <person name="Pelletier E."/>
            <person name="Niang G."/>
            <person name="Scheremetjew M."/>
            <person name="Finn R."/>
            <person name="Kale V."/>
            <person name="Holt S."/>
            <person name="Cochrane G."/>
            <person name="Meng A."/>
            <person name="Brown T."/>
            <person name="Cohen L."/>
        </authorList>
    </citation>
    <scope>NUCLEOTIDE SEQUENCE</scope>
    <source>
        <strain evidence="2">CCMP1243</strain>
    </source>
</reference>
<name>A0A7S2RPB8_9STRA</name>
<keyword evidence="1" id="KW-0175">Coiled coil</keyword>
<accession>A0A7S2RPB8</accession>
<sequence length="319" mass="33865">MSSISKLRTPAVLSVAAATAGASSSSVDRCDAAAPQSLTAASQSSLAEDVDGRPHSSWVNVAATTTTVGGKGSTPGLSPDQIDDASRVIFHREQSVGSSTAGELKNLSLLIDMGTELAKDPRVQQSVADRMQRLKPASPSPACLPLSTTTTPAARGSEQAQGLQETVRQLEEQVALLRDEVVFMQDMNEHLVYQNCQLQDALERERQGGSQAAAAAAAAVVASDEEEEEEEAQFPTAMELEEDRVKDRGLFEEDFEDDGQEESQEEEEWPSNELLIKGALGLAASIVLLALLKRHGVRKQLDQVAATIKAATAAAAKVL</sequence>
<gene>
    <name evidence="2" type="ORF">RMAR1173_LOCUS6594</name>
</gene>
<protein>
    <submittedName>
        <fullName evidence="2">Uncharacterized protein</fullName>
    </submittedName>
</protein>
<dbReference type="EMBL" id="HBHJ01010143">
    <property type="protein sequence ID" value="CAD9676871.1"/>
    <property type="molecule type" value="Transcribed_RNA"/>
</dbReference>
<feature type="coiled-coil region" evidence="1">
    <location>
        <begin position="153"/>
        <end position="187"/>
    </location>
</feature>